<dbReference type="Gene3D" id="1.10.150.50">
    <property type="entry name" value="Transcription Factor, Ets-1"/>
    <property type="match status" value="1"/>
</dbReference>
<feature type="compositionally biased region" description="Polar residues" evidence="2">
    <location>
        <begin position="239"/>
        <end position="254"/>
    </location>
</feature>
<feature type="coiled-coil region" evidence="1">
    <location>
        <begin position="101"/>
        <end position="128"/>
    </location>
</feature>
<dbReference type="GO" id="GO:0007165">
    <property type="term" value="P:signal transduction"/>
    <property type="evidence" value="ECO:0007669"/>
    <property type="project" value="InterPro"/>
</dbReference>
<dbReference type="Gene3D" id="3.10.20.90">
    <property type="entry name" value="Phosphatidylinositol 3-kinase Catalytic Subunit, Chain A, domain 1"/>
    <property type="match status" value="1"/>
</dbReference>
<feature type="domain" description="Ras-associating" evidence="4">
    <location>
        <begin position="276"/>
        <end position="368"/>
    </location>
</feature>
<dbReference type="PROSITE" id="PS50200">
    <property type="entry name" value="RA"/>
    <property type="match status" value="1"/>
</dbReference>
<comment type="caution">
    <text evidence="5">The sequence shown here is derived from an EMBL/GenBank/DDBJ whole genome shotgun (WGS) entry which is preliminary data.</text>
</comment>
<dbReference type="EMBL" id="JANBPY010002936">
    <property type="protein sequence ID" value="KAJ1953222.1"/>
    <property type="molecule type" value="Genomic_DNA"/>
</dbReference>
<feature type="domain" description="SAM" evidence="3">
    <location>
        <begin position="7"/>
        <end position="70"/>
    </location>
</feature>
<sequence>MESLTQWSVDKVYSWFCSLGFQAYEKQIRDNEITGEVLIHLHHDALRDLTIHSLGKRLVILKAIYQLKVQHRIPITSDDYIPPDLDNPEGMVGEPSQTEVLNQVEGVLEEQEAMIGHLQREVGRLTRELTRMNHDFVRFKEDVRPMGGSRFSRMDKPLSLSVNRPTPILTKVLGSPKGNGSVASATVSSSNHYSTLSPMPGITGGSFASAVPASPSSPSDYSGMKSHGWGDMAALRRSGSLQSGDGSTTRSNARTKAHSMDKSATPPATTPLDSTGDCVIRVFSDKGIRREHESYKTFRVSSEDPGHKILLQALKKYNINDDWRKYTLCIMCGKQEHCLQLEDRPLHLFQQLLEANESPYLVLKSNVAPATTPLRED</sequence>
<dbReference type="Proteomes" id="UP001150925">
    <property type="component" value="Unassembled WGS sequence"/>
</dbReference>
<dbReference type="Pfam" id="PF07647">
    <property type="entry name" value="SAM_2"/>
    <property type="match status" value="1"/>
</dbReference>
<dbReference type="SUPFAM" id="SSF54236">
    <property type="entry name" value="Ubiquitin-like"/>
    <property type="match status" value="1"/>
</dbReference>
<feature type="region of interest" description="Disordered" evidence="2">
    <location>
        <begin position="238"/>
        <end position="271"/>
    </location>
</feature>
<accession>A0A9W8E0G0</accession>
<reference evidence="5" key="1">
    <citation type="submission" date="2022-07" db="EMBL/GenBank/DDBJ databases">
        <title>Phylogenomic reconstructions and comparative analyses of Kickxellomycotina fungi.</title>
        <authorList>
            <person name="Reynolds N.K."/>
            <person name="Stajich J.E."/>
            <person name="Barry K."/>
            <person name="Grigoriev I.V."/>
            <person name="Crous P."/>
            <person name="Smith M.E."/>
        </authorList>
    </citation>
    <scope>NUCLEOTIDE SEQUENCE</scope>
    <source>
        <strain evidence="5">RSA 1196</strain>
    </source>
</reference>
<dbReference type="PROSITE" id="PS50105">
    <property type="entry name" value="SAM_DOMAIN"/>
    <property type="match status" value="1"/>
</dbReference>
<gene>
    <name evidence="5" type="ORF">IWQ62_006046</name>
</gene>
<evidence type="ECO:0000259" key="4">
    <source>
        <dbReference type="PROSITE" id="PS50200"/>
    </source>
</evidence>
<evidence type="ECO:0000259" key="3">
    <source>
        <dbReference type="PROSITE" id="PS50105"/>
    </source>
</evidence>
<evidence type="ECO:0000256" key="2">
    <source>
        <dbReference type="SAM" id="MobiDB-lite"/>
    </source>
</evidence>
<name>A0A9W8E0G0_9FUNG</name>
<dbReference type="SUPFAM" id="SSF47769">
    <property type="entry name" value="SAM/Pointed domain"/>
    <property type="match status" value="1"/>
</dbReference>
<dbReference type="Pfam" id="PF00788">
    <property type="entry name" value="RA"/>
    <property type="match status" value="1"/>
</dbReference>
<dbReference type="AlphaFoldDB" id="A0A9W8E0G0"/>
<proteinExistence type="predicted"/>
<dbReference type="InterPro" id="IPR013761">
    <property type="entry name" value="SAM/pointed_sf"/>
</dbReference>
<dbReference type="OrthoDB" id="8883818at2759"/>
<keyword evidence="6" id="KW-1185">Reference proteome</keyword>
<evidence type="ECO:0000313" key="6">
    <source>
        <dbReference type="Proteomes" id="UP001150925"/>
    </source>
</evidence>
<organism evidence="5 6">
    <name type="scientific">Dispira parvispora</name>
    <dbReference type="NCBI Taxonomy" id="1520584"/>
    <lineage>
        <taxon>Eukaryota</taxon>
        <taxon>Fungi</taxon>
        <taxon>Fungi incertae sedis</taxon>
        <taxon>Zoopagomycota</taxon>
        <taxon>Kickxellomycotina</taxon>
        <taxon>Dimargaritomycetes</taxon>
        <taxon>Dimargaritales</taxon>
        <taxon>Dimargaritaceae</taxon>
        <taxon>Dispira</taxon>
    </lineage>
</organism>
<evidence type="ECO:0000256" key="1">
    <source>
        <dbReference type="SAM" id="Coils"/>
    </source>
</evidence>
<dbReference type="InterPro" id="IPR001660">
    <property type="entry name" value="SAM"/>
</dbReference>
<protein>
    <submittedName>
        <fullName evidence="5">Uncharacterized protein</fullName>
    </submittedName>
</protein>
<dbReference type="SMART" id="SM00454">
    <property type="entry name" value="SAM"/>
    <property type="match status" value="1"/>
</dbReference>
<dbReference type="InterPro" id="IPR029071">
    <property type="entry name" value="Ubiquitin-like_domsf"/>
</dbReference>
<keyword evidence="1" id="KW-0175">Coiled coil</keyword>
<evidence type="ECO:0000313" key="5">
    <source>
        <dbReference type="EMBL" id="KAJ1953222.1"/>
    </source>
</evidence>
<dbReference type="SMART" id="SM00314">
    <property type="entry name" value="RA"/>
    <property type="match status" value="1"/>
</dbReference>
<dbReference type="InterPro" id="IPR000159">
    <property type="entry name" value="RA_dom"/>
</dbReference>